<keyword evidence="3" id="KW-1185">Reference proteome</keyword>
<evidence type="ECO:0000313" key="3">
    <source>
        <dbReference type="Proteomes" id="UP001311915"/>
    </source>
</evidence>
<evidence type="ECO:0000259" key="1">
    <source>
        <dbReference type="Pfam" id="PF03732"/>
    </source>
</evidence>
<name>A0AAV9K8J9_9SOLN</name>
<dbReference type="EMBL" id="JAWPEI010000011">
    <property type="protein sequence ID" value="KAK4709649.1"/>
    <property type="molecule type" value="Genomic_DNA"/>
</dbReference>
<dbReference type="AlphaFoldDB" id="A0AAV9K8J9"/>
<comment type="caution">
    <text evidence="2">The sequence shown here is derived from an EMBL/GenBank/DDBJ whole genome shotgun (WGS) entry which is preliminary data.</text>
</comment>
<dbReference type="InterPro" id="IPR005162">
    <property type="entry name" value="Retrotrans_gag_dom"/>
</dbReference>
<accession>A0AAV9K8J9</accession>
<proteinExistence type="predicted"/>
<gene>
    <name evidence="2" type="ORF">R3W88_004162</name>
</gene>
<feature type="domain" description="Retrotransposon gag" evidence="1">
    <location>
        <begin position="53"/>
        <end position="117"/>
    </location>
</feature>
<dbReference type="Proteomes" id="UP001311915">
    <property type="component" value="Unassembled WGS sequence"/>
</dbReference>
<organism evidence="2 3">
    <name type="scientific">Solanum pinnatisectum</name>
    <name type="common">tansyleaf nightshade</name>
    <dbReference type="NCBI Taxonomy" id="50273"/>
    <lineage>
        <taxon>Eukaryota</taxon>
        <taxon>Viridiplantae</taxon>
        <taxon>Streptophyta</taxon>
        <taxon>Embryophyta</taxon>
        <taxon>Tracheophyta</taxon>
        <taxon>Spermatophyta</taxon>
        <taxon>Magnoliopsida</taxon>
        <taxon>eudicotyledons</taxon>
        <taxon>Gunneridae</taxon>
        <taxon>Pentapetalae</taxon>
        <taxon>asterids</taxon>
        <taxon>lamiids</taxon>
        <taxon>Solanales</taxon>
        <taxon>Solanaceae</taxon>
        <taxon>Solanoideae</taxon>
        <taxon>Solaneae</taxon>
        <taxon>Solanum</taxon>
    </lineage>
</organism>
<protein>
    <recommendedName>
        <fullName evidence="1">Retrotransposon gag domain-containing protein</fullName>
    </recommendedName>
</protein>
<sequence>MDPPQFQGGKSKDAHECLTIYRELLEVVGLAKSHGVRYATLQLCGLVREWWREIFSSAFHDRFIPWSVREESHLRLENLRQDNLCVTEYEARFCQLSRHALTIISDETEMIRRFVRGQTFSIRLTVFRASREGASFLSIMSAAKEAELMEREVGFSRSAQQFSGKRFFFTCGDPDHVMRQCTFQRGRGGPQLNSSFQARPSGVLARHVEEIEIYTKMRLHSNGYEDLSLKTRK</sequence>
<evidence type="ECO:0000313" key="2">
    <source>
        <dbReference type="EMBL" id="KAK4709649.1"/>
    </source>
</evidence>
<reference evidence="2 3" key="1">
    <citation type="submission" date="2023-10" db="EMBL/GenBank/DDBJ databases">
        <title>Genome-Wide Identification Analysis in wild type Solanum Pinnatisectum Reveals Some Genes Defensing Phytophthora Infestans.</title>
        <authorList>
            <person name="Sun C."/>
        </authorList>
    </citation>
    <scope>NUCLEOTIDE SEQUENCE [LARGE SCALE GENOMIC DNA]</scope>
    <source>
        <strain evidence="2">LQN</strain>
        <tissue evidence="2">Leaf</tissue>
    </source>
</reference>
<dbReference type="Pfam" id="PF03732">
    <property type="entry name" value="Retrotrans_gag"/>
    <property type="match status" value="1"/>
</dbReference>